<evidence type="ECO:0000256" key="1">
    <source>
        <dbReference type="ARBA" id="ARBA00022898"/>
    </source>
</evidence>
<dbReference type="Proteomes" id="UP000633509">
    <property type="component" value="Unassembled WGS sequence"/>
</dbReference>
<evidence type="ECO:0000256" key="2">
    <source>
        <dbReference type="ARBA" id="ARBA00023015"/>
    </source>
</evidence>
<keyword evidence="2" id="KW-0805">Transcription regulation</keyword>
<evidence type="ECO:0000313" key="10">
    <source>
        <dbReference type="Proteomes" id="UP000633509"/>
    </source>
</evidence>
<dbReference type="SUPFAM" id="SSF46785">
    <property type="entry name" value="Winged helix' DNA-binding domain"/>
    <property type="match status" value="1"/>
</dbReference>
<dbReference type="PROSITE" id="PS50949">
    <property type="entry name" value="HTH_GNTR"/>
    <property type="match status" value="1"/>
</dbReference>
<dbReference type="Pfam" id="PF02909">
    <property type="entry name" value="TetR_C_1"/>
    <property type="match status" value="1"/>
</dbReference>
<keyword evidence="10" id="KW-1185">Reference proteome</keyword>
<dbReference type="EMBL" id="JADBEK010000001">
    <property type="protein sequence ID" value="MBE1588274.1"/>
    <property type="molecule type" value="Genomic_DNA"/>
</dbReference>
<dbReference type="Gene3D" id="1.10.357.10">
    <property type="entry name" value="Tetracycline Repressor, domain 2"/>
    <property type="match status" value="1"/>
</dbReference>
<dbReference type="GO" id="GO:0003677">
    <property type="term" value="F:DNA binding"/>
    <property type="evidence" value="ECO:0007669"/>
    <property type="project" value="UniProtKB-KW"/>
</dbReference>
<dbReference type="InterPro" id="IPR036271">
    <property type="entry name" value="Tet_transcr_reg_TetR-rel_C_sf"/>
</dbReference>
<gene>
    <name evidence="9" type="ORF">H4W80_006532</name>
</gene>
<evidence type="ECO:0000256" key="4">
    <source>
        <dbReference type="ARBA" id="ARBA00023163"/>
    </source>
</evidence>
<evidence type="ECO:0000256" key="3">
    <source>
        <dbReference type="ARBA" id="ARBA00023125"/>
    </source>
</evidence>
<reference evidence="9 10" key="1">
    <citation type="submission" date="2020-10" db="EMBL/GenBank/DDBJ databases">
        <title>Sequencing the genomes of 1000 actinobacteria strains.</title>
        <authorList>
            <person name="Klenk H.-P."/>
        </authorList>
    </citation>
    <scope>NUCLEOTIDE SEQUENCE [LARGE SCALE GENOMIC DNA]</scope>
    <source>
        <strain evidence="9 10">DSM 43173</strain>
    </source>
</reference>
<feature type="domain" description="HTH gntR-type" evidence="7">
    <location>
        <begin position="7"/>
        <end position="75"/>
    </location>
</feature>
<dbReference type="PROSITE" id="PS50977">
    <property type="entry name" value="HTH_TETR_2"/>
    <property type="match status" value="1"/>
</dbReference>
<evidence type="ECO:0000256" key="5">
    <source>
        <dbReference type="PROSITE-ProRule" id="PRU00335"/>
    </source>
</evidence>
<dbReference type="Gene3D" id="1.10.10.10">
    <property type="entry name" value="Winged helix-like DNA-binding domain superfamily/Winged helix DNA-binding domain"/>
    <property type="match status" value="1"/>
</dbReference>
<feature type="DNA-binding region" description="H-T-H motif" evidence="5">
    <location>
        <begin position="127"/>
        <end position="146"/>
    </location>
</feature>
<dbReference type="PANTHER" id="PTHR46577">
    <property type="entry name" value="HTH-TYPE TRANSCRIPTIONAL REGULATORY PROTEIN GABR"/>
    <property type="match status" value="1"/>
</dbReference>
<dbReference type="PANTHER" id="PTHR46577:SF1">
    <property type="entry name" value="HTH-TYPE TRANSCRIPTIONAL REGULATORY PROTEIN GABR"/>
    <property type="match status" value="1"/>
</dbReference>
<dbReference type="SUPFAM" id="SSF48498">
    <property type="entry name" value="Tetracyclin repressor-like, C-terminal domain"/>
    <property type="match status" value="1"/>
</dbReference>
<keyword evidence="4" id="KW-0804">Transcription</keyword>
<evidence type="ECO:0000259" key="7">
    <source>
        <dbReference type="PROSITE" id="PS50949"/>
    </source>
</evidence>
<organism evidence="9 10">
    <name type="scientific">Nonomuraea angiospora</name>
    <dbReference type="NCBI Taxonomy" id="46172"/>
    <lineage>
        <taxon>Bacteria</taxon>
        <taxon>Bacillati</taxon>
        <taxon>Actinomycetota</taxon>
        <taxon>Actinomycetes</taxon>
        <taxon>Streptosporangiales</taxon>
        <taxon>Streptosporangiaceae</taxon>
        <taxon>Nonomuraea</taxon>
    </lineage>
</organism>
<dbReference type="Gene3D" id="1.10.10.60">
    <property type="entry name" value="Homeodomain-like"/>
    <property type="match status" value="1"/>
</dbReference>
<protein>
    <submittedName>
        <fullName evidence="9">DNA-binding transcriptional regulator YhcF (GntR family)</fullName>
    </submittedName>
</protein>
<feature type="domain" description="HTH tetR-type" evidence="8">
    <location>
        <begin position="104"/>
        <end position="164"/>
    </location>
</feature>
<dbReference type="InterPro" id="IPR004111">
    <property type="entry name" value="Repressor_TetR_C"/>
</dbReference>
<dbReference type="SMART" id="SM00345">
    <property type="entry name" value="HTH_GNTR"/>
    <property type="match status" value="1"/>
</dbReference>
<dbReference type="InterPro" id="IPR001647">
    <property type="entry name" value="HTH_TetR"/>
</dbReference>
<dbReference type="RefSeq" id="WP_192788519.1">
    <property type="nucleotide sequence ID" value="NZ_JADBEK010000001.1"/>
</dbReference>
<comment type="caution">
    <text evidence="9">The sequence shown here is derived from an EMBL/GenBank/DDBJ whole genome shotgun (WGS) entry which is preliminary data.</text>
</comment>
<proteinExistence type="predicted"/>
<evidence type="ECO:0000259" key="8">
    <source>
        <dbReference type="PROSITE" id="PS50977"/>
    </source>
</evidence>
<name>A0ABR9M5U0_9ACTN</name>
<evidence type="ECO:0000313" key="9">
    <source>
        <dbReference type="EMBL" id="MBE1588274.1"/>
    </source>
</evidence>
<sequence>MDRPGAAPPYLRIVSEIKRRIEAGELRAGDRVPSTRQVAEQWGVALATAAKALNTLRQEGVVVAISRVGTVVAESAPGSLPPPRVPSAPQRKERKRPASATVHDGKRERMVRTAIAIADAQGFDAVSIRSVATALGIPTMSLYGHVRGKEELAALMADAAFGELELPATPPAGWRARLELAARLQWRLYLRHPWLPRLVSLTHPQPMPNMLRYGDWGMGVVRELGIEPDAGRLVWWAVSNYVRGTATNLEPQAESERHTGLSTGEWYSAHLPRFRAGLPSSALPAHVAPATFDLTGFFESGLQLLLDGVAVLIGRQRLS</sequence>
<feature type="region of interest" description="Disordered" evidence="6">
    <location>
        <begin position="75"/>
        <end position="105"/>
    </location>
</feature>
<evidence type="ECO:0000256" key="6">
    <source>
        <dbReference type="SAM" id="MobiDB-lite"/>
    </source>
</evidence>
<dbReference type="Pfam" id="PF00440">
    <property type="entry name" value="TetR_N"/>
    <property type="match status" value="1"/>
</dbReference>
<accession>A0ABR9M5U0</accession>
<dbReference type="InterPro" id="IPR051446">
    <property type="entry name" value="HTH_trans_reg/aminotransferase"/>
</dbReference>
<dbReference type="InterPro" id="IPR009057">
    <property type="entry name" value="Homeodomain-like_sf"/>
</dbReference>
<keyword evidence="3 5" id="KW-0238">DNA-binding</keyword>
<dbReference type="InterPro" id="IPR036390">
    <property type="entry name" value="WH_DNA-bd_sf"/>
</dbReference>
<dbReference type="Pfam" id="PF00392">
    <property type="entry name" value="GntR"/>
    <property type="match status" value="1"/>
</dbReference>
<dbReference type="InterPro" id="IPR000524">
    <property type="entry name" value="Tscrpt_reg_HTH_GntR"/>
</dbReference>
<dbReference type="CDD" id="cd07377">
    <property type="entry name" value="WHTH_GntR"/>
    <property type="match status" value="1"/>
</dbReference>
<dbReference type="InterPro" id="IPR036388">
    <property type="entry name" value="WH-like_DNA-bd_sf"/>
</dbReference>
<keyword evidence="1" id="KW-0663">Pyridoxal phosphate</keyword>
<dbReference type="SUPFAM" id="SSF46689">
    <property type="entry name" value="Homeodomain-like"/>
    <property type="match status" value="1"/>
</dbReference>